<dbReference type="AlphaFoldDB" id="A0A7V4EBF5"/>
<comment type="similarity">
    <text evidence="1">Belongs to the class-I fumarase family.</text>
</comment>
<dbReference type="GO" id="GO:0046872">
    <property type="term" value="F:metal ion binding"/>
    <property type="evidence" value="ECO:0007669"/>
    <property type="project" value="UniProtKB-KW"/>
</dbReference>
<evidence type="ECO:0000259" key="7">
    <source>
        <dbReference type="Pfam" id="PF05681"/>
    </source>
</evidence>
<sequence length="284" mass="31540">MRKKYKTIKYEEIVKKVRDACIYACHNLKPDVIEALKKARETEESEVGKKVLDQILENIEIAKKEDIPLCQDTGFAVFFVEMGTDVRIKGGNIKDAIIEGVRKGYVEGYLRKSIVADPLRRKNTGDNTPPVIHFDIVPGDTLRIIFEPKGGGSENMSALKILLPGEGKEGVKKFVIETVKKAGSNPCPPIVVGVGIGGTFEYCAFLAKKATVREIGKRNPDPFYAQFEEELLEEINKLGIGPQGFGGKWTALDVHIEAYPCHITALPVAVNIQCHADRREEIIF</sequence>
<keyword evidence="4" id="KW-0408">Iron</keyword>
<dbReference type="InterPro" id="IPR051208">
    <property type="entry name" value="Class-I_Fumarase/Tartrate_DH"/>
</dbReference>
<evidence type="ECO:0000256" key="5">
    <source>
        <dbReference type="ARBA" id="ARBA00023014"/>
    </source>
</evidence>
<dbReference type="EMBL" id="DTAR01000090">
    <property type="protein sequence ID" value="HGM97624.1"/>
    <property type="molecule type" value="Genomic_DNA"/>
</dbReference>
<evidence type="ECO:0000313" key="8">
    <source>
        <dbReference type="EMBL" id="HGM97624.1"/>
    </source>
</evidence>
<keyword evidence="2" id="KW-0004">4Fe-4S</keyword>
<keyword evidence="3" id="KW-0479">Metal-binding</keyword>
<feature type="domain" description="Fe-S hydro-lyase tartrate dehydratase alpha-type catalytic" evidence="7">
    <location>
        <begin position="15"/>
        <end position="282"/>
    </location>
</feature>
<dbReference type="PANTHER" id="PTHR30389:SF17">
    <property type="entry name" value="L(+)-TARTRATE DEHYDRATASE SUBUNIT ALPHA-RELATED"/>
    <property type="match status" value="1"/>
</dbReference>
<reference evidence="8" key="1">
    <citation type="journal article" date="2020" name="mSystems">
        <title>Genome- and Community-Level Interaction Insights into Carbon Utilization and Element Cycling Functions of Hydrothermarchaeota in Hydrothermal Sediment.</title>
        <authorList>
            <person name="Zhou Z."/>
            <person name="Liu Y."/>
            <person name="Xu W."/>
            <person name="Pan J."/>
            <person name="Luo Z.H."/>
            <person name="Li M."/>
        </authorList>
    </citation>
    <scope>NUCLEOTIDE SEQUENCE [LARGE SCALE GENOMIC DNA]</scope>
    <source>
        <strain evidence="8">SpSt-626</strain>
    </source>
</reference>
<organism evidence="8">
    <name type="scientific">candidate division WOR-3 bacterium</name>
    <dbReference type="NCBI Taxonomy" id="2052148"/>
    <lineage>
        <taxon>Bacteria</taxon>
        <taxon>Bacteria division WOR-3</taxon>
    </lineage>
</organism>
<dbReference type="EC" id="4.2.1.2" evidence="8"/>
<accession>A0A7V4EBF5</accession>
<proteinExistence type="inferred from homology"/>
<evidence type="ECO:0000256" key="1">
    <source>
        <dbReference type="ARBA" id="ARBA00008876"/>
    </source>
</evidence>
<dbReference type="PANTHER" id="PTHR30389">
    <property type="entry name" value="FUMARATE HYDRATASE-RELATED"/>
    <property type="match status" value="1"/>
</dbReference>
<protein>
    <submittedName>
        <fullName evidence="8">Fumarate hydratase</fullName>
        <ecNumber evidence="8">4.2.1.2</ecNumber>
    </submittedName>
</protein>
<evidence type="ECO:0000256" key="4">
    <source>
        <dbReference type="ARBA" id="ARBA00023004"/>
    </source>
</evidence>
<evidence type="ECO:0000256" key="3">
    <source>
        <dbReference type="ARBA" id="ARBA00022723"/>
    </source>
</evidence>
<dbReference type="NCBIfam" id="TIGR00722">
    <property type="entry name" value="ttdA_fumA_fumB"/>
    <property type="match status" value="1"/>
</dbReference>
<evidence type="ECO:0000256" key="2">
    <source>
        <dbReference type="ARBA" id="ARBA00022485"/>
    </source>
</evidence>
<keyword evidence="5" id="KW-0411">Iron-sulfur</keyword>
<dbReference type="GO" id="GO:0004333">
    <property type="term" value="F:fumarate hydratase activity"/>
    <property type="evidence" value="ECO:0007669"/>
    <property type="project" value="UniProtKB-EC"/>
</dbReference>
<keyword evidence="6 8" id="KW-0456">Lyase</keyword>
<evidence type="ECO:0000256" key="6">
    <source>
        <dbReference type="ARBA" id="ARBA00023239"/>
    </source>
</evidence>
<dbReference type="Pfam" id="PF05681">
    <property type="entry name" value="Fumerase"/>
    <property type="match status" value="1"/>
</dbReference>
<dbReference type="InterPro" id="IPR004646">
    <property type="entry name" value="Fe-S_hydro-lyase_TtdA-typ_cat"/>
</dbReference>
<comment type="caution">
    <text evidence="8">The sequence shown here is derived from an EMBL/GenBank/DDBJ whole genome shotgun (WGS) entry which is preliminary data.</text>
</comment>
<name>A0A7V4EBF5_UNCW3</name>
<dbReference type="NCBIfam" id="NF004885">
    <property type="entry name" value="PRK06246.1"/>
    <property type="match status" value="1"/>
</dbReference>
<gene>
    <name evidence="8" type="ORF">ENT96_01055</name>
</gene>
<dbReference type="GO" id="GO:0051539">
    <property type="term" value="F:4 iron, 4 sulfur cluster binding"/>
    <property type="evidence" value="ECO:0007669"/>
    <property type="project" value="UniProtKB-KW"/>
</dbReference>